<name>A0A934U3U1_9NOCA</name>
<feature type="transmembrane region" description="Helical" evidence="8">
    <location>
        <begin position="359"/>
        <end position="380"/>
    </location>
</feature>
<keyword evidence="4 8" id="KW-0812">Transmembrane</keyword>
<dbReference type="GO" id="GO:0005886">
    <property type="term" value="C:plasma membrane"/>
    <property type="evidence" value="ECO:0007669"/>
    <property type="project" value="UniProtKB-SubCell"/>
</dbReference>
<evidence type="ECO:0000256" key="3">
    <source>
        <dbReference type="ARBA" id="ARBA00022679"/>
    </source>
</evidence>
<gene>
    <name evidence="9" type="ORF">JGU71_09815</name>
</gene>
<feature type="transmembrane region" description="Helical" evidence="8">
    <location>
        <begin position="330"/>
        <end position="347"/>
    </location>
</feature>
<keyword evidence="5 8" id="KW-1133">Transmembrane helix</keyword>
<comment type="subcellular location">
    <subcellularLocation>
        <location evidence="1">Cell membrane</location>
        <topology evidence="1">Multi-pass membrane protein</topology>
    </subcellularLocation>
</comment>
<accession>A0A934U3U1</accession>
<protein>
    <submittedName>
        <fullName evidence="9">DUF2029 domain-containing protein</fullName>
    </submittedName>
</protein>
<feature type="transmembrane region" description="Helical" evidence="8">
    <location>
        <begin position="161"/>
        <end position="187"/>
    </location>
</feature>
<organism evidence="9 10">
    <name type="scientific">Antrihabitans stalagmiti</name>
    <dbReference type="NCBI Taxonomy" id="2799499"/>
    <lineage>
        <taxon>Bacteria</taxon>
        <taxon>Bacillati</taxon>
        <taxon>Actinomycetota</taxon>
        <taxon>Actinomycetes</taxon>
        <taxon>Mycobacteriales</taxon>
        <taxon>Nocardiaceae</taxon>
        <taxon>Antrihabitans</taxon>
    </lineage>
</organism>
<dbReference type="InterPro" id="IPR018584">
    <property type="entry name" value="GT87"/>
</dbReference>
<feature type="transmembrane region" description="Helical" evidence="8">
    <location>
        <begin position="119"/>
        <end position="141"/>
    </location>
</feature>
<evidence type="ECO:0000256" key="2">
    <source>
        <dbReference type="ARBA" id="ARBA00022475"/>
    </source>
</evidence>
<dbReference type="GO" id="GO:0016758">
    <property type="term" value="F:hexosyltransferase activity"/>
    <property type="evidence" value="ECO:0007669"/>
    <property type="project" value="InterPro"/>
</dbReference>
<evidence type="ECO:0000313" key="10">
    <source>
        <dbReference type="Proteomes" id="UP000655868"/>
    </source>
</evidence>
<feature type="transmembrane region" description="Helical" evidence="8">
    <location>
        <begin position="284"/>
        <end position="301"/>
    </location>
</feature>
<evidence type="ECO:0000256" key="1">
    <source>
        <dbReference type="ARBA" id="ARBA00004651"/>
    </source>
</evidence>
<comment type="similarity">
    <text evidence="7">Belongs to the glycosyltransferase 87 family.</text>
</comment>
<comment type="caution">
    <text evidence="9">The sequence shown here is derived from an EMBL/GenBank/DDBJ whole genome shotgun (WGS) entry which is preliminary data.</text>
</comment>
<keyword evidence="3" id="KW-0808">Transferase</keyword>
<dbReference type="Pfam" id="PF09594">
    <property type="entry name" value="GT87"/>
    <property type="match status" value="1"/>
</dbReference>
<feature type="transmembrane region" description="Helical" evidence="8">
    <location>
        <begin position="259"/>
        <end position="277"/>
    </location>
</feature>
<keyword evidence="6 8" id="KW-0472">Membrane</keyword>
<dbReference type="Proteomes" id="UP000655868">
    <property type="component" value="Unassembled WGS sequence"/>
</dbReference>
<proteinExistence type="inferred from homology"/>
<evidence type="ECO:0000256" key="6">
    <source>
        <dbReference type="ARBA" id="ARBA00023136"/>
    </source>
</evidence>
<feature type="transmembrane region" description="Helical" evidence="8">
    <location>
        <begin position="194"/>
        <end position="212"/>
    </location>
</feature>
<evidence type="ECO:0000313" key="9">
    <source>
        <dbReference type="EMBL" id="MBJ8339183.1"/>
    </source>
</evidence>
<evidence type="ECO:0000256" key="4">
    <source>
        <dbReference type="ARBA" id="ARBA00022692"/>
    </source>
</evidence>
<dbReference type="AlphaFoldDB" id="A0A934U3U1"/>
<feature type="transmembrane region" description="Helical" evidence="8">
    <location>
        <begin position="12"/>
        <end position="31"/>
    </location>
</feature>
<sequence length="389" mass="41328">MSRVAAIRNPAFFVVFVVGFSAALATLFESFTKVFSEDLAVYRSAGQAVRLGSALYDASFGAELPFTYPPFAALVAVPLTLVQWGAAQWLWAFATILVMAWCIWLSYDRVPVFKKHPAMSLAVAMIVWTASGPIADHLGWGQVGMMLMALCLTDLLARPRWLPQGVLIGVAAAIKLVPGLLLGYFLLLRQARPFIAGIAGFLGATLLAALLLPTQSRVFFFDVVTSLSDRVAVGNPAVYGNQSVRGAILRLLPAGWADSAWLIAVVLTIAGAGVAALRANRVRGGLAAFTIVGLGATLITPVAWPHHFVWLIPAVGVLLTPIGRSNRIPATALLATAFVAVVVLARLPKIGFEMDTPIVAPMLENSLLLAAIVVIVALAVPGRSRQRSS</sequence>
<keyword evidence="10" id="KW-1185">Reference proteome</keyword>
<evidence type="ECO:0000256" key="7">
    <source>
        <dbReference type="ARBA" id="ARBA00024033"/>
    </source>
</evidence>
<reference evidence="9" key="1">
    <citation type="submission" date="2020-12" db="EMBL/GenBank/DDBJ databases">
        <title>Antrihabitans popcorni sp. nov. and Antrihabitans auranticaus sp. nov., isolated from a larva cave.</title>
        <authorList>
            <person name="Lee S.D."/>
            <person name="Kim I.S."/>
        </authorList>
    </citation>
    <scope>NUCLEOTIDE SEQUENCE</scope>
    <source>
        <strain evidence="9">YC3-6</strain>
    </source>
</reference>
<dbReference type="RefSeq" id="WP_199703894.1">
    <property type="nucleotide sequence ID" value="NZ_JAEMNV010000003.1"/>
</dbReference>
<evidence type="ECO:0000256" key="8">
    <source>
        <dbReference type="SAM" id="Phobius"/>
    </source>
</evidence>
<evidence type="ECO:0000256" key="5">
    <source>
        <dbReference type="ARBA" id="ARBA00022989"/>
    </source>
</evidence>
<keyword evidence="2" id="KW-1003">Cell membrane</keyword>
<feature type="transmembrane region" description="Helical" evidence="8">
    <location>
        <begin position="89"/>
        <end position="107"/>
    </location>
</feature>
<dbReference type="EMBL" id="JAEMNV010000003">
    <property type="protein sequence ID" value="MBJ8339183.1"/>
    <property type="molecule type" value="Genomic_DNA"/>
</dbReference>